<sequence length="242" mass="27076">MGDVHSPIIELRRYTLHPGRRDDLISLFETHFLEGQETCGMTIVGQFRDADDPDAFVWLRGFSGMEARRQALTAFYDGPVWRAHRNAANATMIDSDDVLLLHPARAASGFTLPRDRGDLALGSLPHSIIETVTYRLQAPAEAGFLDFHEEVLAPLLRAAGNHTIATFASEHSPNTFTRLPIREGENVVIVFSRFESLHAQSAFARALRDNPAWRAELPRLETYVLAHPIVARLSPTTRSLLR</sequence>
<comment type="caution">
    <text evidence="2">The sequence shown here is derived from an EMBL/GenBank/DDBJ whole genome shotgun (WGS) entry which is preliminary data.</text>
</comment>
<evidence type="ECO:0000259" key="1">
    <source>
        <dbReference type="Pfam" id="PF07978"/>
    </source>
</evidence>
<organism evidence="2 3">
    <name type="scientific">Phyllobacterium endophyticum</name>
    <dbReference type="NCBI Taxonomy" id="1149773"/>
    <lineage>
        <taxon>Bacteria</taxon>
        <taxon>Pseudomonadati</taxon>
        <taxon>Pseudomonadota</taxon>
        <taxon>Alphaproteobacteria</taxon>
        <taxon>Hyphomicrobiales</taxon>
        <taxon>Phyllobacteriaceae</taxon>
        <taxon>Phyllobacterium</taxon>
    </lineage>
</organism>
<evidence type="ECO:0000313" key="3">
    <source>
        <dbReference type="Proteomes" id="UP000241158"/>
    </source>
</evidence>
<proteinExistence type="predicted"/>
<keyword evidence="3" id="KW-1185">Reference proteome</keyword>
<dbReference type="OrthoDB" id="9809695at2"/>
<gene>
    <name evidence="2" type="ORF">CU100_02355</name>
</gene>
<dbReference type="Gene3D" id="3.30.70.100">
    <property type="match status" value="2"/>
</dbReference>
<dbReference type="InterPro" id="IPR012577">
    <property type="entry name" value="NIPSNAP"/>
</dbReference>
<dbReference type="InterPro" id="IPR011008">
    <property type="entry name" value="Dimeric_a/b-barrel"/>
</dbReference>
<dbReference type="Proteomes" id="UP000241158">
    <property type="component" value="Unassembled WGS sequence"/>
</dbReference>
<reference evidence="3" key="1">
    <citation type="submission" date="2017-11" db="EMBL/GenBank/DDBJ databases">
        <authorList>
            <person name="Kuznetsova I."/>
            <person name="Sazanova A."/>
            <person name="Chirak E."/>
            <person name="Safronova V."/>
            <person name="Willems A."/>
        </authorList>
    </citation>
    <scope>NUCLEOTIDE SEQUENCE [LARGE SCALE GENOMIC DNA]</scope>
    <source>
        <strain evidence="3">PEPV15</strain>
    </source>
</reference>
<feature type="domain" description="NIPSNAP" evidence="1">
    <location>
        <begin position="10"/>
        <end position="104"/>
    </location>
</feature>
<dbReference type="SUPFAM" id="SSF54909">
    <property type="entry name" value="Dimeric alpha+beta barrel"/>
    <property type="match status" value="2"/>
</dbReference>
<dbReference type="AlphaFoldDB" id="A0A2P7AZH5"/>
<evidence type="ECO:0000313" key="2">
    <source>
        <dbReference type="EMBL" id="PSH59636.1"/>
    </source>
</evidence>
<dbReference type="Pfam" id="PF07978">
    <property type="entry name" value="NIPSNAP"/>
    <property type="match status" value="1"/>
</dbReference>
<name>A0A2P7AZH5_9HYPH</name>
<protein>
    <submittedName>
        <fullName evidence="2">NIPSNAP family protein</fullName>
    </submittedName>
</protein>
<dbReference type="EMBL" id="PGGN01000001">
    <property type="protein sequence ID" value="PSH59636.1"/>
    <property type="molecule type" value="Genomic_DNA"/>
</dbReference>
<accession>A0A2P7AZH5</accession>